<proteinExistence type="predicted"/>
<dbReference type="Proteomes" id="UP000681594">
    <property type="component" value="Unassembled WGS sequence"/>
</dbReference>
<dbReference type="RefSeq" id="WP_209381447.1">
    <property type="nucleotide sequence ID" value="NZ_JAGIZB010000027.1"/>
</dbReference>
<dbReference type="Gene3D" id="1.25.40.10">
    <property type="entry name" value="Tetratricopeptide repeat domain"/>
    <property type="match status" value="1"/>
</dbReference>
<protein>
    <submittedName>
        <fullName evidence="1">Uncharacterized protein</fullName>
    </submittedName>
</protein>
<accession>A0ABS4AJH2</accession>
<keyword evidence="2" id="KW-1185">Reference proteome</keyword>
<name>A0ABS4AJH2_9PROT</name>
<sequence length="526" mass="58935">MATLCPAILEDKRREEELMEQPDLSLREAAHAGEARLERARAKVAEALRLCHEGLEEAGTAAFHQAAEEFGDLLASDGYPVFWKQYFHHVLARRSRWPKAREFLSELSKRYGEIPVTFAVMGAHAKTFFSDDERIRIWRRAAEAEPGDIKARMAQLRLLIALRRRNELPACADPFFALLRSMPPDSSLMEAWCLLGDAYLIENASDRAELCYRSAHHANAGQVRPLLGLASVALDGGRRLDAVTLLSEALTLKEIPEELRRLATYATECWSTPDRTAALPSVEVAVFTHLHRAEKLRENPHLAAPGLGLIELTLTSLRASLKLGSDIPITVFYDHRPTELNETYRLALENFCAQEGLRLVVNEGFGLRRQWLDAMARAEADLVMIVEHDHEFLTNCPSLEQIRGLFAERPDMQYLRLARRANVVKGYDTILIQSAPERKDGIYRTPGFSNTPHLVRLGFLRDMIGPSIGYGGRDTHNFGAGGVEDTVNSLYRALEARVGLPAAMRLFGTLVYGNPGDKRRVVHLGV</sequence>
<comment type="caution">
    <text evidence="1">The sequence shown here is derived from an EMBL/GenBank/DDBJ whole genome shotgun (WGS) entry which is preliminary data.</text>
</comment>
<dbReference type="SUPFAM" id="SSF48452">
    <property type="entry name" value="TPR-like"/>
    <property type="match status" value="1"/>
</dbReference>
<dbReference type="InterPro" id="IPR011990">
    <property type="entry name" value="TPR-like_helical_dom_sf"/>
</dbReference>
<organism evidence="1 2">
    <name type="scientific">Pararoseomonas baculiformis</name>
    <dbReference type="NCBI Taxonomy" id="2820812"/>
    <lineage>
        <taxon>Bacteria</taxon>
        <taxon>Pseudomonadati</taxon>
        <taxon>Pseudomonadota</taxon>
        <taxon>Alphaproteobacteria</taxon>
        <taxon>Acetobacterales</taxon>
        <taxon>Acetobacteraceae</taxon>
        <taxon>Pararoseomonas</taxon>
    </lineage>
</organism>
<gene>
    <name evidence="1" type="ORF">J8J14_20605</name>
</gene>
<dbReference type="EMBL" id="JAGIZB010000027">
    <property type="protein sequence ID" value="MBP0447182.1"/>
    <property type="molecule type" value="Genomic_DNA"/>
</dbReference>
<evidence type="ECO:0000313" key="2">
    <source>
        <dbReference type="Proteomes" id="UP000681594"/>
    </source>
</evidence>
<evidence type="ECO:0000313" key="1">
    <source>
        <dbReference type="EMBL" id="MBP0447182.1"/>
    </source>
</evidence>
<reference evidence="1 2" key="1">
    <citation type="submission" date="2021-03" db="EMBL/GenBank/DDBJ databases">
        <authorList>
            <person name="So Y."/>
        </authorList>
    </citation>
    <scope>NUCLEOTIDE SEQUENCE [LARGE SCALE GENOMIC DNA]</scope>
    <source>
        <strain evidence="1 2">SSH11</strain>
    </source>
</reference>